<dbReference type="Pfam" id="PF02777">
    <property type="entry name" value="Sod_Fe_C"/>
    <property type="match status" value="1"/>
</dbReference>
<keyword evidence="13" id="KW-1185">Reference proteome</keyword>
<gene>
    <name evidence="12" type="ORF">LSH36_329g03024</name>
</gene>
<dbReference type="Gene3D" id="1.10.287.990">
    <property type="entry name" value="Fe,Mn superoxide dismutase (SOD) domain"/>
    <property type="match status" value="1"/>
</dbReference>
<comment type="catalytic activity">
    <reaction evidence="7">
        <text>2 superoxide + 2 H(+) = H2O2 + O2</text>
        <dbReference type="Rhea" id="RHEA:20696"/>
        <dbReference type="ChEBI" id="CHEBI:15378"/>
        <dbReference type="ChEBI" id="CHEBI:15379"/>
        <dbReference type="ChEBI" id="CHEBI:16240"/>
        <dbReference type="ChEBI" id="CHEBI:18421"/>
        <dbReference type="EC" id="1.15.1.1"/>
    </reaction>
</comment>
<dbReference type="InterPro" id="IPR036324">
    <property type="entry name" value="Mn/Fe_SOD_N_sf"/>
</dbReference>
<dbReference type="GO" id="GO:0005737">
    <property type="term" value="C:cytoplasm"/>
    <property type="evidence" value="ECO:0007669"/>
    <property type="project" value="TreeGrafter"/>
</dbReference>
<accession>A0AAD9JFX1</accession>
<dbReference type="InterPro" id="IPR019833">
    <property type="entry name" value="Mn/Fe_SOD_BS"/>
</dbReference>
<comment type="function">
    <text evidence="1">Destroys superoxide anion radicals which are normally produced within the cells and which are toxic to biological systems.</text>
</comment>
<evidence type="ECO:0000256" key="3">
    <source>
        <dbReference type="ARBA" id="ARBA00012682"/>
    </source>
</evidence>
<evidence type="ECO:0000256" key="9">
    <source>
        <dbReference type="SAM" id="SignalP"/>
    </source>
</evidence>
<evidence type="ECO:0000256" key="4">
    <source>
        <dbReference type="ARBA" id="ARBA00022723"/>
    </source>
</evidence>
<keyword evidence="9" id="KW-0732">Signal</keyword>
<keyword evidence="8" id="KW-0812">Transmembrane</keyword>
<evidence type="ECO:0000259" key="11">
    <source>
        <dbReference type="Pfam" id="PF02777"/>
    </source>
</evidence>
<keyword evidence="4" id="KW-0479">Metal-binding</keyword>
<organism evidence="12 13">
    <name type="scientific">Paralvinella palmiformis</name>
    <dbReference type="NCBI Taxonomy" id="53620"/>
    <lineage>
        <taxon>Eukaryota</taxon>
        <taxon>Metazoa</taxon>
        <taxon>Spiralia</taxon>
        <taxon>Lophotrochozoa</taxon>
        <taxon>Annelida</taxon>
        <taxon>Polychaeta</taxon>
        <taxon>Sedentaria</taxon>
        <taxon>Canalipalpata</taxon>
        <taxon>Terebellida</taxon>
        <taxon>Terebelliformia</taxon>
        <taxon>Alvinellidae</taxon>
        <taxon>Paralvinella</taxon>
    </lineage>
</organism>
<keyword evidence="8" id="KW-0472">Membrane</keyword>
<dbReference type="GO" id="GO:0046872">
    <property type="term" value="F:metal ion binding"/>
    <property type="evidence" value="ECO:0007669"/>
    <property type="project" value="UniProtKB-KW"/>
</dbReference>
<dbReference type="SUPFAM" id="SSF54719">
    <property type="entry name" value="Fe,Mn superoxide dismutase (SOD), C-terminal domain"/>
    <property type="match status" value="1"/>
</dbReference>
<dbReference type="PANTHER" id="PTHR43595">
    <property type="entry name" value="37S RIBOSOMAL PROTEIN S26, MITOCHONDRIAL"/>
    <property type="match status" value="1"/>
</dbReference>
<comment type="caution">
    <text evidence="12">The sequence shown here is derived from an EMBL/GenBank/DDBJ whole genome shotgun (WGS) entry which is preliminary data.</text>
</comment>
<reference evidence="12" key="1">
    <citation type="journal article" date="2023" name="Mol. Biol. Evol.">
        <title>Third-Generation Sequencing Reveals the Adaptive Role of the Epigenome in Three Deep-Sea Polychaetes.</title>
        <authorList>
            <person name="Perez M."/>
            <person name="Aroh O."/>
            <person name="Sun Y."/>
            <person name="Lan Y."/>
            <person name="Juniper S.K."/>
            <person name="Young C.R."/>
            <person name="Angers B."/>
            <person name="Qian P.Y."/>
        </authorList>
    </citation>
    <scope>NUCLEOTIDE SEQUENCE</scope>
    <source>
        <strain evidence="12">P08H-3</strain>
    </source>
</reference>
<dbReference type="PROSITE" id="PS00088">
    <property type="entry name" value="SOD_MN"/>
    <property type="match status" value="1"/>
</dbReference>
<protein>
    <recommendedName>
        <fullName evidence="3">superoxide dismutase</fullName>
        <ecNumber evidence="3">1.15.1.1</ecNumber>
    </recommendedName>
</protein>
<dbReference type="InterPro" id="IPR019832">
    <property type="entry name" value="Mn/Fe_SOD_C"/>
</dbReference>
<feature type="domain" description="Manganese/iron superoxide dismutase N-terminal" evidence="10">
    <location>
        <begin position="202"/>
        <end position="295"/>
    </location>
</feature>
<evidence type="ECO:0000256" key="1">
    <source>
        <dbReference type="ARBA" id="ARBA00002170"/>
    </source>
</evidence>
<evidence type="ECO:0000256" key="2">
    <source>
        <dbReference type="ARBA" id="ARBA00008714"/>
    </source>
</evidence>
<sequence>MAMLVTSFVLLLSIKGCLLVKLATSYAGLAKKVDTYILPPLSYDFMQLEPYIDEKTVNVHFWGHLDGYKKKMNEVLEKWKSNVTVADTIVSLLLIMVIVLKIHFIFNVSSIQRSPQLSYCWRHLVGVCGTITVGISGNISLGCPCLWECHRNIPFWCTAFKPTMIRFVLLMMLAVGSQAELDITSSLIAWTWEVLLERVDRYILPLMPFWYEDLDPHFTEAMLTAHHMGEHNVLKSYMNNILNKWKKEEPDNPMAFESILHIMMNLDKVPAPYMDDIRFFGGGFVNHCFYFGILSPNDDEVKREPGGYLLEEINENFGSLDGLKEEIEKTMNQVRGSGYIWVNRLPGKEGKDSLKITTTANQDSPIMAGLHPIIVIDLWEHAYYLKHNYKKWDYLKDFWMVLDWNYVERLDQWWKNLDEEQKKADERVASLKKSILESEQRAEKQEEKKSEL</sequence>
<name>A0AAD9JFX1_9ANNE</name>
<feature type="transmembrane region" description="Helical" evidence="8">
    <location>
        <begin position="89"/>
        <end position="108"/>
    </location>
</feature>
<feature type="chain" id="PRO_5042034633" description="superoxide dismutase" evidence="9">
    <location>
        <begin position="20"/>
        <end position="452"/>
    </location>
</feature>
<evidence type="ECO:0000259" key="10">
    <source>
        <dbReference type="Pfam" id="PF00081"/>
    </source>
</evidence>
<feature type="transmembrane region" description="Helical" evidence="8">
    <location>
        <begin position="120"/>
        <end position="141"/>
    </location>
</feature>
<feature type="domain" description="Manganese/iron superoxide dismutase N-terminal" evidence="10">
    <location>
        <begin position="35"/>
        <end position="90"/>
    </location>
</feature>
<dbReference type="EC" id="1.15.1.1" evidence="3"/>
<evidence type="ECO:0000256" key="7">
    <source>
        <dbReference type="ARBA" id="ARBA00049204"/>
    </source>
</evidence>
<dbReference type="PRINTS" id="PR01703">
    <property type="entry name" value="MNSODISMTASE"/>
</dbReference>
<feature type="domain" description="Manganese/iron superoxide dismutase C-terminal" evidence="11">
    <location>
        <begin position="307"/>
        <end position="409"/>
    </location>
</feature>
<evidence type="ECO:0000256" key="6">
    <source>
        <dbReference type="ARBA" id="ARBA00023211"/>
    </source>
</evidence>
<dbReference type="InterPro" id="IPR036314">
    <property type="entry name" value="SOD_C_sf"/>
</dbReference>
<evidence type="ECO:0000313" key="12">
    <source>
        <dbReference type="EMBL" id="KAK2152433.1"/>
    </source>
</evidence>
<proteinExistence type="inferred from homology"/>
<dbReference type="Pfam" id="PF00081">
    <property type="entry name" value="Sod_Fe_N"/>
    <property type="match status" value="2"/>
</dbReference>
<comment type="similarity">
    <text evidence="2">Belongs to the iron/manganese superoxide dismutase family.</text>
</comment>
<keyword evidence="8" id="KW-1133">Transmembrane helix</keyword>
<dbReference type="SUPFAM" id="SSF46609">
    <property type="entry name" value="Fe,Mn superoxide dismutase (SOD), N-terminal domain"/>
    <property type="match status" value="2"/>
</dbReference>
<dbReference type="EMBL" id="JAODUP010000329">
    <property type="protein sequence ID" value="KAK2152433.1"/>
    <property type="molecule type" value="Genomic_DNA"/>
</dbReference>
<dbReference type="AlphaFoldDB" id="A0AAD9JFX1"/>
<dbReference type="PANTHER" id="PTHR43595:SF2">
    <property type="entry name" value="SMALL RIBOSOMAL SUBUNIT PROTEIN MS42"/>
    <property type="match status" value="1"/>
</dbReference>
<keyword evidence="5" id="KW-0560">Oxidoreductase</keyword>
<dbReference type="Proteomes" id="UP001208570">
    <property type="component" value="Unassembled WGS sequence"/>
</dbReference>
<dbReference type="Gene3D" id="3.55.40.20">
    <property type="entry name" value="Iron/manganese superoxide dismutase, C-terminal domain"/>
    <property type="match status" value="1"/>
</dbReference>
<keyword evidence="6" id="KW-0464">Manganese</keyword>
<dbReference type="GO" id="GO:0004784">
    <property type="term" value="F:superoxide dismutase activity"/>
    <property type="evidence" value="ECO:0007669"/>
    <property type="project" value="UniProtKB-EC"/>
</dbReference>
<dbReference type="InterPro" id="IPR019831">
    <property type="entry name" value="Mn/Fe_SOD_N"/>
</dbReference>
<evidence type="ECO:0000256" key="8">
    <source>
        <dbReference type="SAM" id="Phobius"/>
    </source>
</evidence>
<evidence type="ECO:0000313" key="13">
    <source>
        <dbReference type="Proteomes" id="UP001208570"/>
    </source>
</evidence>
<evidence type="ECO:0000256" key="5">
    <source>
        <dbReference type="ARBA" id="ARBA00023002"/>
    </source>
</evidence>
<dbReference type="InterPro" id="IPR001189">
    <property type="entry name" value="Mn/Fe_SOD"/>
</dbReference>
<feature type="signal peptide" evidence="9">
    <location>
        <begin position="1"/>
        <end position="19"/>
    </location>
</feature>